<dbReference type="AlphaFoldDB" id="A0A9P6R8X2"/>
<evidence type="ECO:0000313" key="2">
    <source>
        <dbReference type="Proteomes" id="UP000738325"/>
    </source>
</evidence>
<proteinExistence type="predicted"/>
<comment type="caution">
    <text evidence="1">The sequence shown here is derived from an EMBL/GenBank/DDBJ whole genome shotgun (WGS) entry which is preliminary data.</text>
</comment>
<gene>
    <name evidence="1" type="ORF">BGZ99_007753</name>
</gene>
<accession>A0A9P6R8X2</accession>
<reference evidence="1" key="1">
    <citation type="journal article" date="2020" name="Fungal Divers.">
        <title>Resolving the Mortierellaceae phylogeny through synthesis of multi-gene phylogenetics and phylogenomics.</title>
        <authorList>
            <person name="Vandepol N."/>
            <person name="Liber J."/>
            <person name="Desiro A."/>
            <person name="Na H."/>
            <person name="Kennedy M."/>
            <person name="Barry K."/>
            <person name="Grigoriev I.V."/>
            <person name="Miller A.N."/>
            <person name="O'Donnell K."/>
            <person name="Stajich J.E."/>
            <person name="Bonito G."/>
        </authorList>
    </citation>
    <scope>NUCLEOTIDE SEQUENCE</scope>
    <source>
        <strain evidence="1">REB-010B</strain>
    </source>
</reference>
<organism evidence="1 2">
    <name type="scientific">Dissophora globulifera</name>
    <dbReference type="NCBI Taxonomy" id="979702"/>
    <lineage>
        <taxon>Eukaryota</taxon>
        <taxon>Fungi</taxon>
        <taxon>Fungi incertae sedis</taxon>
        <taxon>Mucoromycota</taxon>
        <taxon>Mortierellomycotina</taxon>
        <taxon>Mortierellomycetes</taxon>
        <taxon>Mortierellales</taxon>
        <taxon>Mortierellaceae</taxon>
        <taxon>Dissophora</taxon>
    </lineage>
</organism>
<keyword evidence="2" id="KW-1185">Reference proteome</keyword>
<protein>
    <submittedName>
        <fullName evidence="1">Uncharacterized protein</fullName>
    </submittedName>
</protein>
<name>A0A9P6R8X2_9FUNG</name>
<evidence type="ECO:0000313" key="1">
    <source>
        <dbReference type="EMBL" id="KAG0314998.1"/>
    </source>
</evidence>
<dbReference type="Proteomes" id="UP000738325">
    <property type="component" value="Unassembled WGS sequence"/>
</dbReference>
<dbReference type="EMBL" id="JAAAIP010000572">
    <property type="protein sequence ID" value="KAG0314998.1"/>
    <property type="molecule type" value="Genomic_DNA"/>
</dbReference>
<dbReference type="OrthoDB" id="2333482at2759"/>
<sequence length="457" mass="52684">MALRGRLPDATHTHPLHLSTIHIIDPATGLAYTISGPSPPLEEETSIQQMLNRIDRDLTRSIAAPLDIVAPHVLPARERTALLGIARIVQQDMRALQHGLSRAGRPPDQRDGEYVPAPDWDIDYLDAMIEDWNQPVLLESDFYLLRAMSLYALGISVQVKVLGPDKVDTYLDMALTLAQRALCVLQSVVGHDEDVVDKYWRYPMIISYIQQHQALRTIDAITEHESITSLPASDHLYEKARQQLTRALEWFDRGVRFHPNVSSSPDPFKDQEWVNMAELTDAYAQLAKEFLVRQTWAQHTIRLFEGALHENRQKRARYLQEISTAHLSFAMWIYEQPEKPLLLFPKVSPMFLEMQRAAISALVHAKQSFDSLQQDETQPEHYCQIIDSFYMMSLVCVATRLIHGFSRKASYWISELKAKFPDYKIQQAYMYSARLMDSKDKVMQEIAEQRQKQRQDQ</sequence>